<evidence type="ECO:0000313" key="2">
    <source>
        <dbReference type="Proteomes" id="UP000288058"/>
    </source>
</evidence>
<accession>A0A432Z608</accession>
<gene>
    <name evidence="1" type="ORF">CWI78_02425</name>
</gene>
<name>A0A432Z608_9GAMM</name>
<proteinExistence type="predicted"/>
<dbReference type="RefSeq" id="WP_126779921.1">
    <property type="nucleotide sequence ID" value="NZ_PIQC01000001.1"/>
</dbReference>
<keyword evidence="2" id="KW-1185">Reference proteome</keyword>
<evidence type="ECO:0000313" key="1">
    <source>
        <dbReference type="EMBL" id="RUO73320.1"/>
    </source>
</evidence>
<dbReference type="Proteomes" id="UP000288058">
    <property type="component" value="Unassembled WGS sequence"/>
</dbReference>
<reference evidence="2" key="1">
    <citation type="journal article" date="2018" name="Front. Microbiol.">
        <title>Genome-Based Analysis Reveals the Taxonomy and Diversity of the Family Idiomarinaceae.</title>
        <authorList>
            <person name="Liu Y."/>
            <person name="Lai Q."/>
            <person name="Shao Z."/>
        </authorList>
    </citation>
    <scope>NUCLEOTIDE SEQUENCE [LARGE SCALE GENOMIC DNA]</scope>
    <source>
        <strain evidence="2">R22</strain>
    </source>
</reference>
<dbReference type="Pfam" id="PF11697">
    <property type="entry name" value="DUF3293"/>
    <property type="match status" value="1"/>
</dbReference>
<organism evidence="1 2">
    <name type="scientific">Idiomarina ramblicola</name>
    <dbReference type="NCBI Taxonomy" id="263724"/>
    <lineage>
        <taxon>Bacteria</taxon>
        <taxon>Pseudomonadati</taxon>
        <taxon>Pseudomonadota</taxon>
        <taxon>Gammaproteobacteria</taxon>
        <taxon>Alteromonadales</taxon>
        <taxon>Idiomarinaceae</taxon>
        <taxon>Idiomarina</taxon>
    </lineage>
</organism>
<dbReference type="EMBL" id="PIQC01000001">
    <property type="protein sequence ID" value="RUO73320.1"/>
    <property type="molecule type" value="Genomic_DNA"/>
</dbReference>
<dbReference type="AlphaFoldDB" id="A0A432Z608"/>
<dbReference type="InterPro" id="IPR021710">
    <property type="entry name" value="DUF3293"/>
</dbReference>
<protein>
    <submittedName>
        <fullName evidence="1">DUF3293 domain-containing protein</fullName>
    </submittedName>
</protein>
<comment type="caution">
    <text evidence="1">The sequence shown here is derived from an EMBL/GenBank/DDBJ whole genome shotgun (WGS) entry which is preliminary data.</text>
</comment>
<dbReference type="OrthoDB" id="6400497at2"/>
<sequence length="137" mass="15902">MDKELLNHYKNTDYRFRVGTGEVILSIGQKNRHFDRLCERLGCTTGTFITATNPRSQILKKDENESRNVQLETRLKQIDEINYFYGAGQDRDQQWPPEASFMVLGLSQKTAIDLAQEYQQNALVWIEYQQAAVLIDV</sequence>